<evidence type="ECO:0000313" key="4">
    <source>
        <dbReference type="Proteomes" id="UP000482209"/>
    </source>
</evidence>
<dbReference type="HAMAP" id="MF_00226_B">
    <property type="entry name" value="CinA_B"/>
    <property type="match status" value="1"/>
</dbReference>
<dbReference type="InterPro" id="IPR050101">
    <property type="entry name" value="CinA"/>
</dbReference>
<dbReference type="InterPro" id="IPR008136">
    <property type="entry name" value="CinA_C"/>
</dbReference>
<evidence type="ECO:0000259" key="2">
    <source>
        <dbReference type="SMART" id="SM00852"/>
    </source>
</evidence>
<sequence length="413" mass="45298">MIVELISVGTELLMGNIINTNAAYLSQKCAGLGLSLYTQTVVGDNEKRLRTALECALERSDIVILTGGLGPTKDDLTKEVVASTLEKQLICDARTKERIVSYFDGREDRQVITENNWKQADVIEGARILDNDNGTAPGFIVETEDDKHVILMPGPPNEMNPMFDKYVVPYLLNLTSQVLYSEMVKVCGIGESRAETMILDLIEKQSNPTIAPYAKTSEVHFRITASGTSLEEAKKLVKPVVRELRERFGDSIYTTNEQETLEEKVVSMLLERNMTITTAESLTGGLLAGKLVNVPGASAVFDEGLITYSNRAKQKQLHVSKETLKTYGAVSEQTAYEMAKGALEVTQSDVSIAVTGLAGPDGGTDEKPIGLVYIGCCVDGNVTVEKYNFKGNRQKIRDNTVIMALDLVRRCIL</sequence>
<dbReference type="Gene3D" id="3.90.950.20">
    <property type="entry name" value="CinA-like"/>
    <property type="match status" value="1"/>
</dbReference>
<dbReference type="Pfam" id="PF00994">
    <property type="entry name" value="MoCF_biosynth"/>
    <property type="match status" value="1"/>
</dbReference>
<gene>
    <name evidence="1" type="primary">cinA</name>
    <name evidence="3" type="ORF">FYJ58_05610</name>
</gene>
<dbReference type="Pfam" id="PF18146">
    <property type="entry name" value="CinA_KH"/>
    <property type="match status" value="1"/>
</dbReference>
<dbReference type="SUPFAM" id="SSF142433">
    <property type="entry name" value="CinA-like"/>
    <property type="match status" value="1"/>
</dbReference>
<keyword evidence="4" id="KW-1185">Reference proteome</keyword>
<dbReference type="InterPro" id="IPR041424">
    <property type="entry name" value="CinA_KH"/>
</dbReference>
<dbReference type="InterPro" id="IPR001453">
    <property type="entry name" value="MoaB/Mog_dom"/>
</dbReference>
<accession>A0A6L5XZK3</accession>
<name>A0A6L5XZK3_9FIRM</name>
<evidence type="ECO:0000256" key="1">
    <source>
        <dbReference type="HAMAP-Rule" id="MF_00226"/>
    </source>
</evidence>
<dbReference type="NCBIfam" id="NF001813">
    <property type="entry name" value="PRK00549.1"/>
    <property type="match status" value="1"/>
</dbReference>
<comment type="caution">
    <text evidence="3">The sequence shown here is derived from an EMBL/GenBank/DDBJ whole genome shotgun (WGS) entry which is preliminary data.</text>
</comment>
<reference evidence="3 4" key="1">
    <citation type="submission" date="2019-08" db="EMBL/GenBank/DDBJ databases">
        <title>In-depth cultivation of the pig gut microbiome towards novel bacterial diversity and tailored functional studies.</title>
        <authorList>
            <person name="Wylensek D."/>
            <person name="Hitch T.C.A."/>
            <person name="Clavel T."/>
        </authorList>
    </citation>
    <scope>NUCLEOTIDE SEQUENCE [LARGE SCALE GENOMIC DNA]</scope>
    <source>
        <strain evidence="3 4">WCA-693-APC-MOT-I</strain>
    </source>
</reference>
<dbReference type="CDD" id="cd00885">
    <property type="entry name" value="cinA"/>
    <property type="match status" value="1"/>
</dbReference>
<dbReference type="PIRSF" id="PIRSF006728">
    <property type="entry name" value="CinA"/>
    <property type="match status" value="1"/>
</dbReference>
<dbReference type="Pfam" id="PF02464">
    <property type="entry name" value="CinA"/>
    <property type="match status" value="1"/>
</dbReference>
<dbReference type="PANTHER" id="PTHR13939">
    <property type="entry name" value="NICOTINAMIDE-NUCLEOTIDE AMIDOHYDROLASE PNCC"/>
    <property type="match status" value="1"/>
</dbReference>
<comment type="similarity">
    <text evidence="1">Belongs to the CinA family.</text>
</comment>
<dbReference type="SUPFAM" id="SSF53218">
    <property type="entry name" value="Molybdenum cofactor biosynthesis proteins"/>
    <property type="match status" value="1"/>
</dbReference>
<dbReference type="Proteomes" id="UP000482209">
    <property type="component" value="Unassembled WGS sequence"/>
</dbReference>
<dbReference type="NCBIfam" id="TIGR00177">
    <property type="entry name" value="molyb_syn"/>
    <property type="match status" value="1"/>
</dbReference>
<dbReference type="AlphaFoldDB" id="A0A6L5XZK3"/>
<dbReference type="SMART" id="SM00852">
    <property type="entry name" value="MoCF_biosynth"/>
    <property type="match status" value="1"/>
</dbReference>
<proteinExistence type="inferred from homology"/>
<dbReference type="Gene3D" id="3.40.980.10">
    <property type="entry name" value="MoaB/Mog-like domain"/>
    <property type="match status" value="1"/>
</dbReference>
<evidence type="ECO:0000313" key="3">
    <source>
        <dbReference type="EMBL" id="MSS63353.1"/>
    </source>
</evidence>
<dbReference type="NCBIfam" id="TIGR00200">
    <property type="entry name" value="cinA_nterm"/>
    <property type="match status" value="1"/>
</dbReference>
<dbReference type="Gene3D" id="3.30.70.2860">
    <property type="match status" value="1"/>
</dbReference>
<dbReference type="InterPro" id="IPR008135">
    <property type="entry name" value="Competence-induced_CinA"/>
</dbReference>
<dbReference type="InterPro" id="IPR036425">
    <property type="entry name" value="MoaB/Mog-like_dom_sf"/>
</dbReference>
<dbReference type="PANTHER" id="PTHR13939:SF0">
    <property type="entry name" value="NMN AMIDOHYDROLASE-LIKE PROTEIN YFAY"/>
    <property type="match status" value="1"/>
</dbReference>
<organism evidence="3 4">
    <name type="scientific">Velocimicrobium porci</name>
    <dbReference type="NCBI Taxonomy" id="2606634"/>
    <lineage>
        <taxon>Bacteria</taxon>
        <taxon>Bacillati</taxon>
        <taxon>Bacillota</taxon>
        <taxon>Clostridia</taxon>
        <taxon>Lachnospirales</taxon>
        <taxon>Lachnospiraceae</taxon>
        <taxon>Velocimicrobium</taxon>
    </lineage>
</organism>
<dbReference type="RefSeq" id="WP_154518525.1">
    <property type="nucleotide sequence ID" value="NZ_VUMT01000006.1"/>
</dbReference>
<protein>
    <recommendedName>
        <fullName evidence="1">Putative competence-damage inducible protein</fullName>
    </recommendedName>
</protein>
<feature type="domain" description="MoaB/Mog" evidence="2">
    <location>
        <begin position="4"/>
        <end position="174"/>
    </location>
</feature>
<dbReference type="NCBIfam" id="TIGR00199">
    <property type="entry name" value="PncC_domain"/>
    <property type="match status" value="1"/>
</dbReference>
<dbReference type="InterPro" id="IPR036653">
    <property type="entry name" value="CinA-like_C"/>
</dbReference>
<dbReference type="EMBL" id="VUMT01000006">
    <property type="protein sequence ID" value="MSS63353.1"/>
    <property type="molecule type" value="Genomic_DNA"/>
</dbReference>